<dbReference type="OrthoDB" id="35799at2759"/>
<proteinExistence type="predicted"/>
<accession>A0A4C1TZS5</accession>
<evidence type="ECO:0000313" key="2">
    <source>
        <dbReference type="EMBL" id="GBP19490.1"/>
    </source>
</evidence>
<protein>
    <submittedName>
        <fullName evidence="2">ATP synthase subunit d, mitochondrial</fullName>
    </submittedName>
</protein>
<feature type="region of interest" description="Disordered" evidence="1">
    <location>
        <begin position="37"/>
        <end position="69"/>
    </location>
</feature>
<dbReference type="InterPro" id="IPR008689">
    <property type="entry name" value="ATP_synth_F0_dsu_mt"/>
</dbReference>
<dbReference type="STRING" id="151549.A0A4C1TZS5"/>
<dbReference type="AlphaFoldDB" id="A0A4C1TZS5"/>
<dbReference type="EMBL" id="BGZK01000109">
    <property type="protein sequence ID" value="GBP19490.1"/>
    <property type="molecule type" value="Genomic_DNA"/>
</dbReference>
<evidence type="ECO:0000313" key="3">
    <source>
        <dbReference type="Proteomes" id="UP000299102"/>
    </source>
</evidence>
<dbReference type="GO" id="GO:0015986">
    <property type="term" value="P:proton motive force-driven ATP synthesis"/>
    <property type="evidence" value="ECO:0007669"/>
    <property type="project" value="InterPro"/>
</dbReference>
<dbReference type="GO" id="GO:0015078">
    <property type="term" value="F:proton transmembrane transporter activity"/>
    <property type="evidence" value="ECO:0007669"/>
    <property type="project" value="InterPro"/>
</dbReference>
<comment type="caution">
    <text evidence="2">The sequence shown here is derived from an EMBL/GenBank/DDBJ whole genome shotgun (WGS) entry which is preliminary data.</text>
</comment>
<organism evidence="2 3">
    <name type="scientific">Eumeta variegata</name>
    <name type="common">Bagworm moth</name>
    <name type="synonym">Eumeta japonica</name>
    <dbReference type="NCBI Taxonomy" id="151549"/>
    <lineage>
        <taxon>Eukaryota</taxon>
        <taxon>Metazoa</taxon>
        <taxon>Ecdysozoa</taxon>
        <taxon>Arthropoda</taxon>
        <taxon>Hexapoda</taxon>
        <taxon>Insecta</taxon>
        <taxon>Pterygota</taxon>
        <taxon>Neoptera</taxon>
        <taxon>Endopterygota</taxon>
        <taxon>Lepidoptera</taxon>
        <taxon>Glossata</taxon>
        <taxon>Ditrysia</taxon>
        <taxon>Tineoidea</taxon>
        <taxon>Psychidae</taxon>
        <taxon>Oiketicinae</taxon>
        <taxon>Eumeta</taxon>
    </lineage>
</organism>
<keyword evidence="3" id="KW-1185">Reference proteome</keyword>
<dbReference type="Proteomes" id="UP000299102">
    <property type="component" value="Unassembled WGS sequence"/>
</dbReference>
<sequence length="69" mass="7766">MDLRYEKDIASTNALLPYDQMTMEDFRDAHPEMALDPINRPTFWPHDDLTEPAQPENVASSTPAPAAAH</sequence>
<reference evidence="2 3" key="1">
    <citation type="journal article" date="2019" name="Commun. Biol.">
        <title>The bagworm genome reveals a unique fibroin gene that provides high tensile strength.</title>
        <authorList>
            <person name="Kono N."/>
            <person name="Nakamura H."/>
            <person name="Ohtoshi R."/>
            <person name="Tomita M."/>
            <person name="Numata K."/>
            <person name="Arakawa K."/>
        </authorList>
    </citation>
    <scope>NUCLEOTIDE SEQUENCE [LARGE SCALE GENOMIC DNA]</scope>
</reference>
<name>A0A4C1TZS5_EUMVA</name>
<evidence type="ECO:0000256" key="1">
    <source>
        <dbReference type="SAM" id="MobiDB-lite"/>
    </source>
</evidence>
<gene>
    <name evidence="2" type="primary">ATPsynD</name>
    <name evidence="2" type="ORF">EVAR_102037_1</name>
</gene>
<dbReference type="Pfam" id="PF05873">
    <property type="entry name" value="Mt_ATP-synt_D"/>
    <property type="match status" value="1"/>
</dbReference>